<protein>
    <submittedName>
        <fullName evidence="2">Type II toxin-antitoxin system RelE/ParE family toxin</fullName>
    </submittedName>
</protein>
<keyword evidence="3" id="KW-1185">Reference proteome</keyword>
<gene>
    <name evidence="2" type="ORF">EGH25_09910</name>
</gene>
<organism evidence="2 3">
    <name type="scientific">Halorutilus salinus</name>
    <dbReference type="NCBI Taxonomy" id="2487751"/>
    <lineage>
        <taxon>Archaea</taxon>
        <taxon>Methanobacteriati</taxon>
        <taxon>Methanobacteriota</taxon>
        <taxon>Stenosarchaea group</taxon>
        <taxon>Halobacteria</taxon>
        <taxon>Halorutilales</taxon>
        <taxon>Halorutilaceae</taxon>
        <taxon>Halorutilus</taxon>
    </lineage>
</organism>
<name>A0A9Q4C5W3_9EURY</name>
<comment type="caution">
    <text evidence="2">The sequence shown here is derived from an EMBL/GenBank/DDBJ whole genome shotgun (WGS) entry which is preliminary data.</text>
</comment>
<reference evidence="2" key="1">
    <citation type="submission" date="2022-09" db="EMBL/GenBank/DDBJ databases">
        <title>Haloadaptaus new haloarchaeum isolated from saline soil.</title>
        <authorList>
            <person name="Duran-Viseras A."/>
            <person name="Sanchez-Porro C."/>
            <person name="Ventosa A."/>
        </authorList>
    </citation>
    <scope>NUCLEOTIDE SEQUENCE</scope>
    <source>
        <strain evidence="2">F3-133</strain>
    </source>
</reference>
<dbReference type="EMBL" id="RKLV01000010">
    <property type="protein sequence ID" value="MCX2819662.1"/>
    <property type="molecule type" value="Genomic_DNA"/>
</dbReference>
<sequence length="80" mass="9586">MTDVVVSDRAADWLRDVEGETSKRIRNKLHDITDFPGHYLSRLTDSPYYRLRVGDYRVIIDWDKDRDELFVRDIRHGAYD</sequence>
<evidence type="ECO:0000313" key="2">
    <source>
        <dbReference type="EMBL" id="MCX2819662.1"/>
    </source>
</evidence>
<dbReference type="Gene3D" id="3.30.2310.20">
    <property type="entry name" value="RelE-like"/>
    <property type="match status" value="1"/>
</dbReference>
<evidence type="ECO:0000313" key="3">
    <source>
        <dbReference type="Proteomes" id="UP001149411"/>
    </source>
</evidence>
<proteinExistence type="predicted"/>
<dbReference type="AlphaFoldDB" id="A0A9Q4C5W3"/>
<accession>A0A9Q4C5W3</accession>
<dbReference type="InterPro" id="IPR007712">
    <property type="entry name" value="RelE/ParE_toxin"/>
</dbReference>
<dbReference type="InterPro" id="IPR035093">
    <property type="entry name" value="RelE/ParE_toxin_dom_sf"/>
</dbReference>
<dbReference type="Proteomes" id="UP001149411">
    <property type="component" value="Unassembled WGS sequence"/>
</dbReference>
<keyword evidence="1" id="KW-1277">Toxin-antitoxin system</keyword>
<dbReference type="SUPFAM" id="SSF143011">
    <property type="entry name" value="RelE-like"/>
    <property type="match status" value="1"/>
</dbReference>
<dbReference type="Pfam" id="PF05016">
    <property type="entry name" value="ParE_toxin"/>
    <property type="match status" value="1"/>
</dbReference>
<dbReference type="RefSeq" id="WP_266088122.1">
    <property type="nucleotide sequence ID" value="NZ_RKLV01000010.1"/>
</dbReference>
<evidence type="ECO:0000256" key="1">
    <source>
        <dbReference type="ARBA" id="ARBA00022649"/>
    </source>
</evidence>